<evidence type="ECO:0000313" key="1">
    <source>
        <dbReference type="EMBL" id="KAK3778908.1"/>
    </source>
</evidence>
<dbReference type="AlphaFoldDB" id="A0AAE1A0X3"/>
<keyword evidence="2" id="KW-1185">Reference proteome</keyword>
<gene>
    <name evidence="1" type="ORF">RRG08_013171</name>
</gene>
<sequence>MTKRLKEVRRVWKAWSGNDQVLLQSDNGNQDFVSLSLRYYTTTKVGRVRVTTTGLCDPYFVVTTSLECLTLDVGQTEVVTRDQHTKNGFCVMCMQIYTFLIQRLQILKCIVNRTSIMCILQTTVGNGTSLELLNRS</sequence>
<dbReference type="EMBL" id="JAWDGP010002895">
    <property type="protein sequence ID" value="KAK3778908.1"/>
    <property type="molecule type" value="Genomic_DNA"/>
</dbReference>
<reference evidence="1" key="1">
    <citation type="journal article" date="2023" name="G3 (Bethesda)">
        <title>A reference genome for the long-term kleptoplast-retaining sea slug Elysia crispata morphotype clarki.</title>
        <authorList>
            <person name="Eastman K.E."/>
            <person name="Pendleton A.L."/>
            <person name="Shaikh M.A."/>
            <person name="Suttiyut T."/>
            <person name="Ogas R."/>
            <person name="Tomko P."/>
            <person name="Gavelis G."/>
            <person name="Widhalm J.R."/>
            <person name="Wisecaver J.H."/>
        </authorList>
    </citation>
    <scope>NUCLEOTIDE SEQUENCE</scope>
    <source>
        <strain evidence="1">ECLA1</strain>
    </source>
</reference>
<evidence type="ECO:0000313" key="2">
    <source>
        <dbReference type="Proteomes" id="UP001283361"/>
    </source>
</evidence>
<name>A0AAE1A0X3_9GAST</name>
<proteinExistence type="predicted"/>
<dbReference type="Proteomes" id="UP001283361">
    <property type="component" value="Unassembled WGS sequence"/>
</dbReference>
<protein>
    <submittedName>
        <fullName evidence="1">Uncharacterized protein</fullName>
    </submittedName>
</protein>
<organism evidence="1 2">
    <name type="scientific">Elysia crispata</name>
    <name type="common">lettuce slug</name>
    <dbReference type="NCBI Taxonomy" id="231223"/>
    <lineage>
        <taxon>Eukaryota</taxon>
        <taxon>Metazoa</taxon>
        <taxon>Spiralia</taxon>
        <taxon>Lophotrochozoa</taxon>
        <taxon>Mollusca</taxon>
        <taxon>Gastropoda</taxon>
        <taxon>Heterobranchia</taxon>
        <taxon>Euthyneura</taxon>
        <taxon>Panpulmonata</taxon>
        <taxon>Sacoglossa</taxon>
        <taxon>Placobranchoidea</taxon>
        <taxon>Plakobranchidae</taxon>
        <taxon>Elysia</taxon>
    </lineage>
</organism>
<accession>A0AAE1A0X3</accession>
<comment type="caution">
    <text evidence="1">The sequence shown here is derived from an EMBL/GenBank/DDBJ whole genome shotgun (WGS) entry which is preliminary data.</text>
</comment>